<keyword evidence="5 11" id="KW-0812">Transmembrane</keyword>
<accession>A0ABT4WJ88</accession>
<dbReference type="Pfam" id="PF00912">
    <property type="entry name" value="Transgly"/>
    <property type="match status" value="1"/>
</dbReference>
<dbReference type="InterPro" id="IPR011812">
    <property type="entry name" value="Pep_trsgly"/>
</dbReference>
<evidence type="ECO:0000256" key="7">
    <source>
        <dbReference type="ARBA" id="ARBA00022984"/>
    </source>
</evidence>
<dbReference type="PANTHER" id="PTHR30400:SF0">
    <property type="entry name" value="BIOSYNTHETIC PEPTIDOGLYCAN TRANSGLYCOSYLASE"/>
    <property type="match status" value="1"/>
</dbReference>
<dbReference type="GO" id="GO:0016757">
    <property type="term" value="F:glycosyltransferase activity"/>
    <property type="evidence" value="ECO:0007669"/>
    <property type="project" value="UniProtKB-KW"/>
</dbReference>
<comment type="function">
    <text evidence="11">Peptidoglycan polymerase that catalyzes glycan chain elongation from lipid-linked precursors.</text>
</comment>
<dbReference type="EMBL" id="JAMZNK010000074">
    <property type="protein sequence ID" value="MDA6072660.1"/>
    <property type="molecule type" value="Genomic_DNA"/>
</dbReference>
<evidence type="ECO:0000256" key="1">
    <source>
        <dbReference type="ARBA" id="ARBA00022475"/>
    </source>
</evidence>
<keyword evidence="4 11" id="KW-0808">Transferase</keyword>
<comment type="caution">
    <text evidence="14">The sequence shown here is derived from an EMBL/GenBank/DDBJ whole genome shotgun (WGS) entry which is preliminary data.</text>
</comment>
<evidence type="ECO:0000256" key="4">
    <source>
        <dbReference type="ARBA" id="ARBA00022679"/>
    </source>
</evidence>
<keyword evidence="8 11" id="KW-1133">Transmembrane helix</keyword>
<protein>
    <recommendedName>
        <fullName evidence="11">Biosynthetic peptidoglycan transglycosylase</fullName>
        <ecNumber evidence="11">2.4.99.28</ecNumber>
    </recommendedName>
    <alternativeName>
        <fullName evidence="11">Glycan polymerase</fullName>
    </alternativeName>
    <alternativeName>
        <fullName evidence="11">Peptidoglycan glycosyltransferase MtgA</fullName>
        <shortName evidence="11">PGT</shortName>
    </alternativeName>
</protein>
<feature type="transmembrane region" description="Helical" evidence="11">
    <location>
        <begin position="44"/>
        <end position="66"/>
    </location>
</feature>
<gene>
    <name evidence="11 14" type="primary">mtgA</name>
    <name evidence="14" type="ORF">NJT12_23850</name>
</gene>
<proteinExistence type="inferred from homology"/>
<dbReference type="InterPro" id="IPR023346">
    <property type="entry name" value="Lysozyme-like_dom_sf"/>
</dbReference>
<dbReference type="InterPro" id="IPR001264">
    <property type="entry name" value="Glyco_trans_51"/>
</dbReference>
<dbReference type="PANTHER" id="PTHR30400">
    <property type="entry name" value="MONOFUNCTIONAL BIOSYNTHETIC PEPTIDOGLYCAN TRANSGLYCOSYLASE"/>
    <property type="match status" value="1"/>
</dbReference>
<organism evidence="14 15">
    <name type="scientific">Flavobacterium azizsancarii</name>
    <dbReference type="NCBI Taxonomy" id="2961580"/>
    <lineage>
        <taxon>Bacteria</taxon>
        <taxon>Pseudomonadati</taxon>
        <taxon>Bacteroidota</taxon>
        <taxon>Flavobacteriia</taxon>
        <taxon>Flavobacteriales</taxon>
        <taxon>Flavobacteriaceae</taxon>
        <taxon>Flavobacterium</taxon>
    </lineage>
</organism>
<evidence type="ECO:0000256" key="8">
    <source>
        <dbReference type="ARBA" id="ARBA00022989"/>
    </source>
</evidence>
<comment type="pathway">
    <text evidence="11">Cell wall biogenesis; peptidoglycan biosynthesis.</text>
</comment>
<evidence type="ECO:0000256" key="9">
    <source>
        <dbReference type="ARBA" id="ARBA00023136"/>
    </source>
</evidence>
<keyword evidence="2" id="KW-0997">Cell inner membrane</keyword>
<keyword evidence="7 11" id="KW-0573">Peptidoglycan synthesis</keyword>
<comment type="subcellular location">
    <subcellularLocation>
        <location evidence="11">Cell membrane</location>
        <topology evidence="11">Single-pass membrane protein</topology>
    </subcellularLocation>
</comment>
<evidence type="ECO:0000256" key="2">
    <source>
        <dbReference type="ARBA" id="ARBA00022519"/>
    </source>
</evidence>
<feature type="domain" description="Glycosyl transferase family 51" evidence="13">
    <location>
        <begin position="92"/>
        <end position="254"/>
    </location>
</feature>
<evidence type="ECO:0000256" key="10">
    <source>
        <dbReference type="ARBA" id="ARBA00023316"/>
    </source>
</evidence>
<dbReference type="Gene3D" id="1.10.3810.10">
    <property type="entry name" value="Biosynthetic peptidoglycan transglycosylase-like"/>
    <property type="match status" value="1"/>
</dbReference>
<dbReference type="Proteomes" id="UP001212170">
    <property type="component" value="Unassembled WGS sequence"/>
</dbReference>
<evidence type="ECO:0000256" key="5">
    <source>
        <dbReference type="ARBA" id="ARBA00022692"/>
    </source>
</evidence>
<evidence type="ECO:0000256" key="11">
    <source>
        <dbReference type="HAMAP-Rule" id="MF_00766"/>
    </source>
</evidence>
<name>A0ABT4WJ88_9FLAO</name>
<keyword evidence="9 11" id="KW-0472">Membrane</keyword>
<evidence type="ECO:0000256" key="6">
    <source>
        <dbReference type="ARBA" id="ARBA00022960"/>
    </source>
</evidence>
<evidence type="ECO:0000313" key="14">
    <source>
        <dbReference type="EMBL" id="MDA6072660.1"/>
    </source>
</evidence>
<feature type="compositionally biased region" description="Basic residues" evidence="12">
    <location>
        <begin position="24"/>
        <end position="34"/>
    </location>
</feature>
<evidence type="ECO:0000256" key="12">
    <source>
        <dbReference type="SAM" id="MobiDB-lite"/>
    </source>
</evidence>
<dbReference type="NCBIfam" id="TIGR02070">
    <property type="entry name" value="mono_pep_trsgly"/>
    <property type="match status" value="1"/>
</dbReference>
<comment type="catalytic activity">
    <reaction evidence="11">
        <text>[GlcNAc-(1-&gt;4)-Mur2Ac(oyl-L-Ala-gamma-D-Glu-L-Lys-D-Ala-D-Ala)](n)-di-trans,octa-cis-undecaprenyl diphosphate + beta-D-GlcNAc-(1-&gt;4)-Mur2Ac(oyl-L-Ala-gamma-D-Glu-L-Lys-D-Ala-D-Ala)-di-trans,octa-cis-undecaprenyl diphosphate = [GlcNAc-(1-&gt;4)-Mur2Ac(oyl-L-Ala-gamma-D-Glu-L-Lys-D-Ala-D-Ala)](n+1)-di-trans,octa-cis-undecaprenyl diphosphate + di-trans,octa-cis-undecaprenyl diphosphate + H(+)</text>
        <dbReference type="Rhea" id="RHEA:23708"/>
        <dbReference type="Rhea" id="RHEA-COMP:9602"/>
        <dbReference type="Rhea" id="RHEA-COMP:9603"/>
        <dbReference type="ChEBI" id="CHEBI:15378"/>
        <dbReference type="ChEBI" id="CHEBI:58405"/>
        <dbReference type="ChEBI" id="CHEBI:60033"/>
        <dbReference type="ChEBI" id="CHEBI:78435"/>
        <dbReference type="EC" id="2.4.99.28"/>
    </reaction>
</comment>
<sequence>MGVTKRPIPKPAAKPAPKSTVNKPKSKTTSKKGNRSFGEKVKWFFIKLCLWFFGISIASVVFFKYIPVPFTPLMIIRAIENKLDGKEVFFDHDWEPIEKISMNLQKAVIASEDGTFLKHNGFDFKALQKAYKSNERGRRIRGGSTISQQTAKNVFLWQGKSYLRKGLEAYFTVLIELIWGKERIMEVYLNSIEMGDGVYGAYAATEHWYRRDASSLTPMQAAGIAAILPNPRKFKATGSSSYINRRKERIVREMRSVGKINYHAK</sequence>
<comment type="similarity">
    <text evidence="11">Belongs to the glycosyltransferase 51 family.</text>
</comment>
<keyword evidence="3 11" id="KW-0328">Glycosyltransferase</keyword>
<dbReference type="HAMAP" id="MF_00766">
    <property type="entry name" value="PGT_MtgA"/>
    <property type="match status" value="1"/>
</dbReference>
<keyword evidence="15" id="KW-1185">Reference proteome</keyword>
<evidence type="ECO:0000313" key="15">
    <source>
        <dbReference type="Proteomes" id="UP001212170"/>
    </source>
</evidence>
<dbReference type="EC" id="2.4.99.28" evidence="11"/>
<keyword evidence="1 11" id="KW-1003">Cell membrane</keyword>
<dbReference type="RefSeq" id="WP_271338618.1">
    <property type="nucleotide sequence ID" value="NZ_JAMZNK010000074.1"/>
</dbReference>
<evidence type="ECO:0000259" key="13">
    <source>
        <dbReference type="Pfam" id="PF00912"/>
    </source>
</evidence>
<dbReference type="InterPro" id="IPR036950">
    <property type="entry name" value="PBP_transglycosylase"/>
</dbReference>
<keyword evidence="6 11" id="KW-0133">Cell shape</keyword>
<reference evidence="14 15" key="1">
    <citation type="journal article" date="2023" name="Chemosphere">
        <title>Whole genome analysis of Flavobacterium aziz-sancarii sp. nov., isolated from Ardley Island (Antarctica), revealed a rich resistome and bioremediation potential.</title>
        <authorList>
            <person name="Otur C."/>
            <person name="Okay S."/>
            <person name="Kurt-Kizildogan A."/>
        </authorList>
    </citation>
    <scope>NUCLEOTIDE SEQUENCE [LARGE SCALE GENOMIC DNA]</scope>
    <source>
        <strain evidence="14 15">AC</strain>
    </source>
</reference>
<keyword evidence="10 11" id="KW-0961">Cell wall biogenesis/degradation</keyword>
<evidence type="ECO:0000256" key="3">
    <source>
        <dbReference type="ARBA" id="ARBA00022676"/>
    </source>
</evidence>
<feature type="region of interest" description="Disordered" evidence="12">
    <location>
        <begin position="1"/>
        <end position="34"/>
    </location>
</feature>
<dbReference type="SUPFAM" id="SSF53955">
    <property type="entry name" value="Lysozyme-like"/>
    <property type="match status" value="1"/>
</dbReference>